<gene>
    <name evidence="2" type="ORF">Ctob_003272</name>
</gene>
<sequence>MRKAFIALLCVAVMFVVLMNAQLQDSSGLPPRIAAVPYSGESIAAAVASARRRGDVRDGAVEAADTPSMVLLRGAVREEVLRARTALRSWLRNLDSDDEELQKELPTMESNLSSSITARQKQLETADAQRRTLGHSLAVVEMQQKIIDAQRTIITTMRKSLRSSSAEVTDPDTALPVHRPRRVTPLSWAVEGESAKSGAGLLLFAYGGRKTLQHFVREAQYAAASFREHNPTLPIAIVTNNETVDRRIFTTHIMPRADLLFAGENDQNRSDKVPRQWLTRLYYLAQSPYHITWALDSNVNVLTETMYPHNFNLVVRWSAPSAALMRDWLLLSMRQLTADDS</sequence>
<dbReference type="Proteomes" id="UP000037460">
    <property type="component" value="Unassembled WGS sequence"/>
</dbReference>
<dbReference type="AlphaFoldDB" id="A0A0M0JC77"/>
<comment type="caution">
    <text evidence="2">The sequence shown here is derived from an EMBL/GenBank/DDBJ whole genome shotgun (WGS) entry which is preliminary data.</text>
</comment>
<evidence type="ECO:0000256" key="1">
    <source>
        <dbReference type="SAM" id="SignalP"/>
    </source>
</evidence>
<reference evidence="3" key="1">
    <citation type="journal article" date="2015" name="PLoS Genet.">
        <title>Genome Sequence and Transcriptome Analyses of Chrysochromulina tobin: Metabolic Tools for Enhanced Algal Fitness in the Prominent Order Prymnesiales (Haptophyceae).</title>
        <authorList>
            <person name="Hovde B.T."/>
            <person name="Deodato C.R."/>
            <person name="Hunsperger H.M."/>
            <person name="Ryken S.A."/>
            <person name="Yost W."/>
            <person name="Jha R.K."/>
            <person name="Patterson J."/>
            <person name="Monnat R.J. Jr."/>
            <person name="Barlow S.B."/>
            <person name="Starkenburg S.R."/>
            <person name="Cattolico R.A."/>
        </authorList>
    </citation>
    <scope>NUCLEOTIDE SEQUENCE</scope>
    <source>
        <strain evidence="3">CCMP291</strain>
    </source>
</reference>
<feature type="signal peptide" evidence="1">
    <location>
        <begin position="1"/>
        <end position="21"/>
    </location>
</feature>
<keyword evidence="3" id="KW-1185">Reference proteome</keyword>
<keyword evidence="1" id="KW-0732">Signal</keyword>
<protein>
    <submittedName>
        <fullName evidence="2">Uncharacterized protein</fullName>
    </submittedName>
</protein>
<proteinExistence type="predicted"/>
<dbReference type="EMBL" id="JWZX01003128">
    <property type="protein sequence ID" value="KOO24080.1"/>
    <property type="molecule type" value="Genomic_DNA"/>
</dbReference>
<evidence type="ECO:0000313" key="2">
    <source>
        <dbReference type="EMBL" id="KOO24080.1"/>
    </source>
</evidence>
<organism evidence="2 3">
    <name type="scientific">Chrysochromulina tobinii</name>
    <dbReference type="NCBI Taxonomy" id="1460289"/>
    <lineage>
        <taxon>Eukaryota</taxon>
        <taxon>Haptista</taxon>
        <taxon>Haptophyta</taxon>
        <taxon>Prymnesiophyceae</taxon>
        <taxon>Prymnesiales</taxon>
        <taxon>Chrysochromulinaceae</taxon>
        <taxon>Chrysochromulina</taxon>
    </lineage>
</organism>
<name>A0A0M0JC77_9EUKA</name>
<evidence type="ECO:0000313" key="3">
    <source>
        <dbReference type="Proteomes" id="UP000037460"/>
    </source>
</evidence>
<dbReference type="OrthoDB" id="10533400at2759"/>
<feature type="chain" id="PRO_5005601766" evidence="1">
    <location>
        <begin position="22"/>
        <end position="341"/>
    </location>
</feature>
<accession>A0A0M0JC77</accession>